<feature type="transmembrane region" description="Helical" evidence="1">
    <location>
        <begin position="241"/>
        <end position="259"/>
    </location>
</feature>
<sequence length="400" mass="46108">MPIDNKLIDDAGKKYRQLTEWFYLCCLAIFFITIYINGTTMVDQITYFNKLIFLRIEQAVTLLVMGKIVLLDKYPRKLTIKLLLIFMLITYICYRARAYEPLFYTVFLIGAKDVDFRKILKLYLTFGIPIFIVSAWLALNDYILNLTLQRPGDNTVRIALGNYSPSDAAAHIFYFMLAYALLKRFKWNIPEIISGIALLICVYTLTATKLDEILIILILLLCAGGYKYAVKFIQRFSLKQVRWGLWIYAVINVMLPLMFNPNSRIWSIINTLSSARLFFGQVAYHDYAIPLFGQFVYQNGNGSIKPGEAYFFIDSSFVRALLMYGLVFFVVAMFYIISSIESNIKQRNYNLVIALILVLLSSAIDNHLWDMAFNIVFLGMFADVQSDNEIVGIENESNTK</sequence>
<dbReference type="KEGG" id="lsj:LSJ_0196"/>
<dbReference type="RefSeq" id="WP_003704105.1">
    <property type="nucleotide sequence ID" value="NZ_CP007646.1"/>
</dbReference>
<dbReference type="Proteomes" id="UP000029488">
    <property type="component" value="Chromosome"/>
</dbReference>
<reference evidence="8 14" key="6">
    <citation type="submission" date="2022-12" db="EMBL/GenBank/DDBJ databases">
        <title>Assessment of beneficial effects and identification of host adaptation-associated genes of Ligilactobacillus salivarius isolated from Meles meles.</title>
        <authorList>
            <person name="Wang Y."/>
        </authorList>
    </citation>
    <scope>NUCLEOTIDE SEQUENCE [LARGE SCALE GENOMIC DNA]</scope>
    <source>
        <strain evidence="8 14">S35</strain>
    </source>
</reference>
<dbReference type="EMBL" id="CP020858">
    <property type="protein sequence ID" value="ARU19949.1"/>
    <property type="molecule type" value="Genomic_DNA"/>
</dbReference>
<feature type="transmembrane region" description="Helical" evidence="1">
    <location>
        <begin position="189"/>
        <end position="207"/>
    </location>
</feature>
<organism evidence="2 10">
    <name type="scientific">Ligilactobacillus salivarius</name>
    <dbReference type="NCBI Taxonomy" id="1624"/>
    <lineage>
        <taxon>Bacteria</taxon>
        <taxon>Bacillati</taxon>
        <taxon>Bacillota</taxon>
        <taxon>Bacilli</taxon>
        <taxon>Lactobacillales</taxon>
        <taxon>Lactobacillaceae</taxon>
        <taxon>Ligilactobacillus</taxon>
    </lineage>
</organism>
<dbReference type="Proteomes" id="UP000195378">
    <property type="component" value="Chromosome"/>
</dbReference>
<reference evidence="9" key="8">
    <citation type="submission" date="2023-04" db="EMBL/GenBank/DDBJ databases">
        <title>Four porcine-derived lactic acid bacteria strains analyses and their evaluation as potential probiotics based on genomics.</title>
        <authorList>
            <person name="Niu D."/>
        </authorList>
    </citation>
    <scope>NUCLEOTIDE SEQUENCE</scope>
    <source>
        <strain evidence="9">ZSA5</strain>
    </source>
</reference>
<reference evidence="3 12" key="3">
    <citation type="submission" date="2017-04" db="EMBL/GenBank/DDBJ databases">
        <title>Complete genome sequence of Lactobacillus salivarius ZLS006, a probiotic strain isolated from healthy piglet.</title>
        <authorList>
            <person name="Zhang D."/>
        </authorList>
    </citation>
    <scope>NUCLEOTIDE SEQUENCE [LARGE SCALE GENOMIC DNA]</scope>
    <source>
        <strain evidence="3 12">ZLS006</strain>
    </source>
</reference>
<feature type="transmembrane region" description="Helical" evidence="1">
    <location>
        <begin position="122"/>
        <end position="143"/>
    </location>
</feature>
<reference evidence="7" key="5">
    <citation type="journal article" date="2018" name="BMC Genomics">
        <title>Whole genome sequencing and function prediction of 133 gut anaerobes isolated from chicken caecum in pure cultures.</title>
        <authorList>
            <person name="Medvecky M."/>
            <person name="Cejkova D."/>
            <person name="Polansky O."/>
            <person name="Karasova D."/>
            <person name="Kubasova T."/>
            <person name="Cizek A."/>
            <person name="Rychlik I."/>
        </authorList>
    </citation>
    <scope>NUCLEOTIDE SEQUENCE</scope>
    <source>
        <strain evidence="7">An84</strain>
    </source>
</reference>
<evidence type="ECO:0000313" key="9">
    <source>
        <dbReference type="EMBL" id="WII28762.1"/>
    </source>
</evidence>
<evidence type="ECO:0000313" key="2">
    <source>
        <dbReference type="EMBL" id="AIR09958.1"/>
    </source>
</evidence>
<evidence type="ECO:0000313" key="7">
    <source>
        <dbReference type="EMBL" id="OUN17791.1"/>
    </source>
</evidence>
<feature type="transmembrane region" description="Helical" evidence="1">
    <location>
        <begin position="78"/>
        <end position="94"/>
    </location>
</feature>
<evidence type="ECO:0000313" key="12">
    <source>
        <dbReference type="Proteomes" id="UP000195378"/>
    </source>
</evidence>
<dbReference type="Proteomes" id="UP000192575">
    <property type="component" value="Unassembled WGS sequence"/>
</dbReference>
<proteinExistence type="predicted"/>
<evidence type="ECO:0000313" key="8">
    <source>
        <dbReference type="EMBL" id="WHS17454.1"/>
    </source>
</evidence>
<evidence type="ECO:0000313" key="14">
    <source>
        <dbReference type="Proteomes" id="UP001224533"/>
    </source>
</evidence>
<keyword evidence="1" id="KW-0472">Membrane</keyword>
<dbReference type="Proteomes" id="UP001174888">
    <property type="component" value="Unassembled WGS sequence"/>
</dbReference>
<keyword evidence="1" id="KW-0812">Transmembrane</keyword>
<dbReference type="EMBL" id="CP123971">
    <property type="protein sequence ID" value="WII28762.1"/>
    <property type="molecule type" value="Genomic_DNA"/>
</dbReference>
<dbReference type="Proteomes" id="UP001213566">
    <property type="component" value="Unassembled WGS sequence"/>
</dbReference>
<dbReference type="EMBL" id="NBEF01000007">
    <property type="protein sequence ID" value="OQQ92268.1"/>
    <property type="molecule type" value="Genomic_DNA"/>
</dbReference>
<reference evidence="4" key="7">
    <citation type="submission" date="2023-02" db="EMBL/GenBank/DDBJ databases">
        <title>Draft Whole-Genome Sequences of competitive exclusion Lactobacillus salivarius strains for Poultry.</title>
        <authorList>
            <person name="Ma L.M."/>
            <person name="Lopez-Guerra N."/>
            <person name="Zhang G."/>
        </authorList>
    </citation>
    <scope>NUCLEOTIDE SEQUENCE</scope>
    <source>
        <strain evidence="4">Salm-9</strain>
    </source>
</reference>
<dbReference type="EMBL" id="CP114509">
    <property type="protein sequence ID" value="WHS17454.1"/>
    <property type="molecule type" value="Genomic_DNA"/>
</dbReference>
<reference evidence="13" key="4">
    <citation type="submission" date="2017-04" db="EMBL/GenBank/DDBJ databases">
        <title>Function of individual gut microbiota members based on whole genome sequencing of pure cultures obtained from chicken caecum.</title>
        <authorList>
            <person name="Medvecky M."/>
            <person name="Cejkova D."/>
            <person name="Polansky O."/>
            <person name="Karasova D."/>
            <person name="Kubasova T."/>
            <person name="Cizek A."/>
            <person name="Rychlik I."/>
        </authorList>
    </citation>
    <scope>NUCLEOTIDE SEQUENCE [LARGE SCALE GENOMIC DNA]</scope>
    <source>
        <strain evidence="13">An84</strain>
    </source>
</reference>
<evidence type="ECO:0000313" key="3">
    <source>
        <dbReference type="EMBL" id="ARU19949.1"/>
    </source>
</evidence>
<dbReference type="Proteomes" id="UP001224533">
    <property type="component" value="Chromosome"/>
</dbReference>
<dbReference type="EMBL" id="NFHF01000024">
    <property type="protein sequence ID" value="OUN17791.1"/>
    <property type="molecule type" value="Genomic_DNA"/>
</dbReference>
<feature type="transmembrane region" description="Helical" evidence="1">
    <location>
        <begin position="349"/>
        <end position="369"/>
    </location>
</feature>
<reference evidence="5" key="9">
    <citation type="submission" date="2023-07" db="EMBL/GenBank/DDBJ databases">
        <title>Complete genome sequence of Ligilactobacillus salivarius SRCM217594 isolated from Gallus gallus domesticus feces.</title>
        <authorList>
            <person name="Yang H.-G."/>
            <person name="Ryu M.-S."/>
            <person name="Ha G.-S."/>
            <person name="Yang H.-J."/>
            <person name="Jeong D.-Y."/>
        </authorList>
    </citation>
    <scope>NUCLEOTIDE SEQUENCE</scope>
    <source>
        <strain evidence="5">SRCM217594</strain>
    </source>
</reference>
<dbReference type="EMBL" id="JAUIQT010000001">
    <property type="protein sequence ID" value="MDN4834095.1"/>
    <property type="molecule type" value="Genomic_DNA"/>
</dbReference>
<evidence type="ECO:0000313" key="10">
    <source>
        <dbReference type="Proteomes" id="UP000029488"/>
    </source>
</evidence>
<gene>
    <name evidence="7" type="ORF">B5G36_08770</name>
    <name evidence="6" type="ORF">B6U56_00960</name>
    <name evidence="3" type="ORF">B7R82_08325</name>
    <name evidence="2" type="ORF">LSJ_0196</name>
    <name evidence="8" type="ORF">O2U02_08340</name>
    <name evidence="4" type="ORF">PV940_08050</name>
    <name evidence="9" type="ORF">QFE45_01050</name>
    <name evidence="5" type="ORF">QYC35_07840</name>
</gene>
<evidence type="ECO:0000313" key="5">
    <source>
        <dbReference type="EMBL" id="MDN4834095.1"/>
    </source>
</evidence>
<feature type="transmembrane region" description="Helical" evidence="1">
    <location>
        <begin position="317"/>
        <end position="337"/>
    </location>
</feature>
<name>A0A089QDW1_9LACO</name>
<dbReference type="EMBL" id="CP007646">
    <property type="protein sequence ID" value="AIR09958.1"/>
    <property type="molecule type" value="Genomic_DNA"/>
</dbReference>
<protein>
    <submittedName>
        <fullName evidence="3">Polymerase</fullName>
    </submittedName>
    <submittedName>
        <fullName evidence="2">Putative membrane spanning protein</fullName>
    </submittedName>
</protein>
<evidence type="ECO:0000313" key="11">
    <source>
        <dbReference type="Proteomes" id="UP000192575"/>
    </source>
</evidence>
<evidence type="ECO:0000313" key="6">
    <source>
        <dbReference type="EMBL" id="OQQ92268.1"/>
    </source>
</evidence>
<evidence type="ECO:0000313" key="4">
    <source>
        <dbReference type="EMBL" id="MDF4186963.1"/>
    </source>
</evidence>
<dbReference type="Proteomes" id="UP000196255">
    <property type="component" value="Unassembled WGS sequence"/>
</dbReference>
<evidence type="ECO:0000313" key="13">
    <source>
        <dbReference type="Proteomes" id="UP000196255"/>
    </source>
</evidence>
<reference evidence="6 11" key="2">
    <citation type="submission" date="2017-03" db="EMBL/GenBank/DDBJ databases">
        <title>Phylogenomics and comparative genomics of Lactobacillus salivarius, a mammalian gut commensal.</title>
        <authorList>
            <person name="Harris H.M."/>
        </authorList>
    </citation>
    <scope>NUCLEOTIDE SEQUENCE [LARGE SCALE GENOMIC DNA]</scope>
    <source>
        <strain evidence="6 11">JCM 1047</strain>
    </source>
</reference>
<feature type="transmembrane region" description="Helical" evidence="1">
    <location>
        <begin position="213"/>
        <end position="229"/>
    </location>
</feature>
<dbReference type="EMBL" id="JARKHV010000011">
    <property type="protein sequence ID" value="MDF4186963.1"/>
    <property type="molecule type" value="Genomic_DNA"/>
</dbReference>
<dbReference type="Proteomes" id="UP001231316">
    <property type="component" value="Chromosome"/>
</dbReference>
<evidence type="ECO:0000256" key="1">
    <source>
        <dbReference type="SAM" id="Phobius"/>
    </source>
</evidence>
<keyword evidence="1" id="KW-1133">Transmembrane helix</keyword>
<feature type="transmembrane region" description="Helical" evidence="1">
    <location>
        <begin position="21"/>
        <end position="38"/>
    </location>
</feature>
<dbReference type="AlphaFoldDB" id="A0A089QDW1"/>
<accession>A0A089QDW1</accession>
<reference evidence="2 10" key="1">
    <citation type="journal article" date="2014" name="BMC Genomics">
        <title>Unusual genome complexity in Lactobacillus salivarius JCM1046.</title>
        <authorList>
            <person name="Raftis E.J."/>
            <person name="Forde B.M."/>
            <person name="Claesson M.J."/>
            <person name="O'Toole P.W."/>
        </authorList>
    </citation>
    <scope>NUCLEOTIDE SEQUENCE [LARGE SCALE GENOMIC DNA]</scope>
    <source>
        <strain evidence="2 10">JCM1046</strain>
    </source>
</reference>